<accession>A0AAV5X059</accession>
<protein>
    <recommendedName>
        <fullName evidence="8">Membrane transporter</fullName>
    </recommendedName>
</protein>
<feature type="transmembrane region" description="Helical" evidence="5">
    <location>
        <begin position="383"/>
        <end position="406"/>
    </location>
</feature>
<evidence type="ECO:0000256" key="3">
    <source>
        <dbReference type="ARBA" id="ARBA00022989"/>
    </source>
</evidence>
<dbReference type="PANTHER" id="PTHR23507">
    <property type="entry name" value="ZGC:174356"/>
    <property type="match status" value="1"/>
</dbReference>
<dbReference type="PANTHER" id="PTHR23507:SF11">
    <property type="entry name" value="SOLUTE CARRIER FAMILY RELATED"/>
    <property type="match status" value="1"/>
</dbReference>
<evidence type="ECO:0000313" key="7">
    <source>
        <dbReference type="Proteomes" id="UP001432322"/>
    </source>
</evidence>
<comment type="caution">
    <text evidence="6">The sequence shown here is derived from an EMBL/GenBank/DDBJ whole genome shotgun (WGS) entry which is preliminary data.</text>
</comment>
<evidence type="ECO:0000256" key="5">
    <source>
        <dbReference type="SAM" id="Phobius"/>
    </source>
</evidence>
<feature type="transmembrane region" description="Helical" evidence="5">
    <location>
        <begin position="74"/>
        <end position="97"/>
    </location>
</feature>
<proteinExistence type="predicted"/>
<keyword evidence="2 5" id="KW-0812">Transmembrane</keyword>
<dbReference type="Pfam" id="PF07690">
    <property type="entry name" value="MFS_1"/>
    <property type="match status" value="1"/>
</dbReference>
<feature type="transmembrane region" description="Helical" evidence="5">
    <location>
        <begin position="221"/>
        <end position="237"/>
    </location>
</feature>
<name>A0AAV5X059_9BILA</name>
<dbReference type="GO" id="GO:0022857">
    <property type="term" value="F:transmembrane transporter activity"/>
    <property type="evidence" value="ECO:0007669"/>
    <property type="project" value="InterPro"/>
</dbReference>
<dbReference type="InterPro" id="IPR011701">
    <property type="entry name" value="MFS"/>
</dbReference>
<keyword evidence="3 5" id="KW-1133">Transmembrane helix</keyword>
<evidence type="ECO:0008006" key="8">
    <source>
        <dbReference type="Google" id="ProtNLM"/>
    </source>
</evidence>
<organism evidence="6 7">
    <name type="scientific">Pristionchus fissidentatus</name>
    <dbReference type="NCBI Taxonomy" id="1538716"/>
    <lineage>
        <taxon>Eukaryota</taxon>
        <taxon>Metazoa</taxon>
        <taxon>Ecdysozoa</taxon>
        <taxon>Nematoda</taxon>
        <taxon>Chromadorea</taxon>
        <taxon>Rhabditida</taxon>
        <taxon>Rhabditina</taxon>
        <taxon>Diplogasteromorpha</taxon>
        <taxon>Diplogasteroidea</taxon>
        <taxon>Neodiplogasteridae</taxon>
        <taxon>Pristionchus</taxon>
    </lineage>
</organism>
<dbReference type="EMBL" id="BTSY01000007">
    <property type="protein sequence ID" value="GMT35124.1"/>
    <property type="molecule type" value="Genomic_DNA"/>
</dbReference>
<evidence type="ECO:0000256" key="4">
    <source>
        <dbReference type="ARBA" id="ARBA00023136"/>
    </source>
</evidence>
<evidence type="ECO:0000256" key="2">
    <source>
        <dbReference type="ARBA" id="ARBA00022692"/>
    </source>
</evidence>
<evidence type="ECO:0000313" key="6">
    <source>
        <dbReference type="EMBL" id="GMT35124.1"/>
    </source>
</evidence>
<dbReference type="Proteomes" id="UP001432322">
    <property type="component" value="Unassembled WGS sequence"/>
</dbReference>
<dbReference type="Gene3D" id="1.20.1250.20">
    <property type="entry name" value="MFS general substrate transporter like domains"/>
    <property type="match status" value="1"/>
</dbReference>
<feature type="transmembrane region" description="Helical" evidence="5">
    <location>
        <begin position="265"/>
        <end position="282"/>
    </location>
</feature>
<dbReference type="SUPFAM" id="SSF103473">
    <property type="entry name" value="MFS general substrate transporter"/>
    <property type="match status" value="1"/>
</dbReference>
<feature type="transmembrane region" description="Helical" evidence="5">
    <location>
        <begin position="294"/>
        <end position="318"/>
    </location>
</feature>
<feature type="transmembrane region" description="Helical" evidence="5">
    <location>
        <begin position="138"/>
        <end position="160"/>
    </location>
</feature>
<reference evidence="6" key="1">
    <citation type="submission" date="2023-10" db="EMBL/GenBank/DDBJ databases">
        <title>Genome assembly of Pristionchus species.</title>
        <authorList>
            <person name="Yoshida K."/>
            <person name="Sommer R.J."/>
        </authorList>
    </citation>
    <scope>NUCLEOTIDE SEQUENCE</scope>
    <source>
        <strain evidence="6">RS5133</strain>
    </source>
</reference>
<keyword evidence="4 5" id="KW-0472">Membrane</keyword>
<feature type="non-terminal residue" evidence="6">
    <location>
        <position position="1"/>
    </location>
</feature>
<sequence>LILYSASVQVYWDQQYDYINTPVSVVMGVVYGSYSDKHGRKLPLLIGLVSVMISTTLKMLMYSEVTDWPLQWTYPMASFCGLFGDWSLTMTCVNSYLTDIFPDKKHLSFRMVVVSIIFSLGNFGGAQFTDLLLNVVDMITILGIALGLTALSFIYGVFVLRPTNPTHNVLREMEEEGDETSLQSQEEPQKETILETTKNAFLSLWHALRIFIVRRKDYRRFFLYMCFLANFLDQFVFGEEKSLLGTYTKLAPFNWGTHEWAQYKSLRPIVQIIGMTIGLTLLKKVLKFRDTLCICLAIASMASCVLIIGLAQSSWMIYLSMIPEAFHGLLNPLTFTFMSCIVRPDEIGKAYAVSSIAQEIAKLAQTAILQNIYTATVDWYQGFVWLLMSVISGVAVGIYLIIHFMAKRRNVGS</sequence>
<gene>
    <name evidence="6" type="ORF">PFISCL1PPCAC_26421</name>
</gene>
<evidence type="ECO:0000256" key="1">
    <source>
        <dbReference type="ARBA" id="ARBA00004141"/>
    </source>
</evidence>
<dbReference type="GO" id="GO:0016020">
    <property type="term" value="C:membrane"/>
    <property type="evidence" value="ECO:0007669"/>
    <property type="project" value="UniProtKB-SubCell"/>
</dbReference>
<dbReference type="InterPro" id="IPR036259">
    <property type="entry name" value="MFS_trans_sf"/>
</dbReference>
<feature type="transmembrane region" description="Helical" evidence="5">
    <location>
        <begin position="42"/>
        <end position="62"/>
    </location>
</feature>
<comment type="subcellular location">
    <subcellularLocation>
        <location evidence="1">Membrane</location>
        <topology evidence="1">Multi-pass membrane protein</topology>
    </subcellularLocation>
</comment>
<dbReference type="AlphaFoldDB" id="A0AAV5X059"/>
<feature type="transmembrane region" description="Helical" evidence="5">
    <location>
        <begin position="109"/>
        <end position="126"/>
    </location>
</feature>
<keyword evidence="7" id="KW-1185">Reference proteome</keyword>